<reference evidence="1" key="1">
    <citation type="submission" date="2023-09" db="EMBL/GenBank/DDBJ databases">
        <title>Description of first Herbaspirillum huttiense subsp. nephrolepsisexaltata and Herbaspirillum huttiense subsp. lycopersicon.</title>
        <authorList>
            <person name="Poudel M."/>
            <person name="Sharma A."/>
            <person name="Goss E."/>
            <person name="Tapia J.H."/>
            <person name="Harmon C.M."/>
            <person name="Jones J.B."/>
        </authorList>
    </citation>
    <scope>NUCLEOTIDE SEQUENCE</scope>
    <source>
        <strain evidence="1">SE1</strain>
    </source>
</reference>
<dbReference type="InterPro" id="IPR011044">
    <property type="entry name" value="Quino_amine_DH_bsu"/>
</dbReference>
<evidence type="ECO:0000313" key="1">
    <source>
        <dbReference type="EMBL" id="MDR9846648.1"/>
    </source>
</evidence>
<dbReference type="Proteomes" id="UP001246576">
    <property type="component" value="Unassembled WGS sequence"/>
</dbReference>
<comment type="caution">
    <text evidence="1">The sequence shown here is derived from an EMBL/GenBank/DDBJ whole genome shotgun (WGS) entry which is preliminary data.</text>
</comment>
<protein>
    <submittedName>
        <fullName evidence="1">Uncharacterized protein</fullName>
    </submittedName>
</protein>
<proteinExistence type="predicted"/>
<dbReference type="RefSeq" id="WP_310839285.1">
    <property type="nucleotide sequence ID" value="NZ_JAVLSJ010000001.1"/>
</dbReference>
<gene>
    <name evidence="1" type="ORF">RI048_00310</name>
</gene>
<keyword evidence="2" id="KW-1185">Reference proteome</keyword>
<name>A0ABU2EFI2_9BURK</name>
<accession>A0ABU2EFI2</accession>
<organism evidence="1 2">
    <name type="scientific">Herbaspirillum huttiense subsp. lycopersici</name>
    <dbReference type="NCBI Taxonomy" id="3074428"/>
    <lineage>
        <taxon>Bacteria</taxon>
        <taxon>Pseudomonadati</taxon>
        <taxon>Pseudomonadota</taxon>
        <taxon>Betaproteobacteria</taxon>
        <taxon>Burkholderiales</taxon>
        <taxon>Oxalobacteraceae</taxon>
        <taxon>Herbaspirillum</taxon>
    </lineage>
</organism>
<dbReference type="EMBL" id="JAVLSJ010000001">
    <property type="protein sequence ID" value="MDR9846648.1"/>
    <property type="molecule type" value="Genomic_DNA"/>
</dbReference>
<dbReference type="SUPFAM" id="SSF50969">
    <property type="entry name" value="YVTN repeat-like/Quinoprotein amine dehydrogenase"/>
    <property type="match status" value="1"/>
</dbReference>
<sequence length="222" mass="23976">MTQDAAPPGRHHSAPVAPRFPSTLLSGFPSSLFGPGLSQHARLITLASAQDAGFPESLVVGRFHGHKILIFSILLSALPVSGKANAANFESRSSFSSGKNLFSFKQGKRTVRFDLDIHVNGWSINCTRTRAVVWGVDLGLSQSGVPSVSKVYIINLDSRKIINHYTITRGPFSAAFSADHRTVIVDDYVIDQNSGKVLSMTDNVKIATEACPSFPGKHSEQK</sequence>
<evidence type="ECO:0000313" key="2">
    <source>
        <dbReference type="Proteomes" id="UP001246576"/>
    </source>
</evidence>